<dbReference type="EMBL" id="SJKD01000009">
    <property type="protein sequence ID" value="TCC44656.1"/>
    <property type="molecule type" value="Genomic_DNA"/>
</dbReference>
<organism evidence="2 3">
    <name type="scientific">Kribbella capetownensis</name>
    <dbReference type="NCBI Taxonomy" id="1572659"/>
    <lineage>
        <taxon>Bacteria</taxon>
        <taxon>Bacillati</taxon>
        <taxon>Actinomycetota</taxon>
        <taxon>Actinomycetes</taxon>
        <taxon>Propionibacteriales</taxon>
        <taxon>Kribbellaceae</taxon>
        <taxon>Kribbella</taxon>
    </lineage>
</organism>
<name>A0A4R0JIQ0_9ACTN</name>
<evidence type="ECO:0000313" key="2">
    <source>
        <dbReference type="EMBL" id="TCC44656.1"/>
    </source>
</evidence>
<reference evidence="2 3" key="1">
    <citation type="submission" date="2019-02" db="EMBL/GenBank/DDBJ databases">
        <title>Kribbella capetownensis sp. nov. and Kribbella speibonae sp. nov., isolated from soil.</title>
        <authorList>
            <person name="Curtis S.M."/>
            <person name="Norton I."/>
            <person name="Everest G.J."/>
            <person name="Meyers P.R."/>
        </authorList>
    </citation>
    <scope>NUCLEOTIDE SEQUENCE [LARGE SCALE GENOMIC DNA]</scope>
    <source>
        <strain evidence="2 3">YM53</strain>
    </source>
</reference>
<dbReference type="AlphaFoldDB" id="A0A4R0JIQ0"/>
<dbReference type="RefSeq" id="WP_131517880.1">
    <property type="nucleotide sequence ID" value="NZ_SJKD01000009.1"/>
</dbReference>
<dbReference type="Proteomes" id="UP000293342">
    <property type="component" value="Unassembled WGS sequence"/>
</dbReference>
<feature type="transmembrane region" description="Helical" evidence="1">
    <location>
        <begin position="73"/>
        <end position="94"/>
    </location>
</feature>
<evidence type="ECO:0000256" key="1">
    <source>
        <dbReference type="SAM" id="Phobius"/>
    </source>
</evidence>
<proteinExistence type="predicted"/>
<gene>
    <name evidence="2" type="ORF">E0H75_34395</name>
</gene>
<keyword evidence="1" id="KW-0472">Membrane</keyword>
<sequence>MSTTAGPTSAPRIKRSIKTRLIMLATGAAASVALLTVVTPAMAQEYPSPEGASSGVSTAAAPVPGEGLDADSVVVGALAGIALGAAGLGITLGVQRRRDRAAMPIA</sequence>
<accession>A0A4R0JIQ0</accession>
<dbReference type="OrthoDB" id="9999845at2"/>
<keyword evidence="1" id="KW-1133">Transmembrane helix</keyword>
<protein>
    <submittedName>
        <fullName evidence="2">Uncharacterized protein</fullName>
    </submittedName>
</protein>
<keyword evidence="1" id="KW-0812">Transmembrane</keyword>
<evidence type="ECO:0000313" key="3">
    <source>
        <dbReference type="Proteomes" id="UP000293342"/>
    </source>
</evidence>
<keyword evidence="3" id="KW-1185">Reference proteome</keyword>
<comment type="caution">
    <text evidence="2">The sequence shown here is derived from an EMBL/GenBank/DDBJ whole genome shotgun (WGS) entry which is preliminary data.</text>
</comment>